<comment type="caution">
    <text evidence="1">The sequence shown here is derived from an EMBL/GenBank/DDBJ whole genome shotgun (WGS) entry which is preliminary data.</text>
</comment>
<accession>A0ABT3J5R6</accession>
<sequence length="243" mass="26945">MTNYTDEERRRGRRLMKELAPRIKAEVMKQRRETPADASRMAPRSGVGQGLMAELTERNLDALIVYRRGERQWYADVTLKGLPPGVANVLGTPVRAPLPTEAEAQAAGRSMLIGIWATILDNQSVARDTRARDRIFELHGYEIPIPAEIVEAISAAQRPFGQAIGLTPADSRAQLRLRLTEIMGADRFDPDIWEKASDHQRMLIQANIVSLLAMGDVRYPPHITLAPTEEDAGASCDSEAPQP</sequence>
<reference evidence="1 2" key="1">
    <citation type="submission" date="2022-10" db="EMBL/GenBank/DDBJ databases">
        <title>Defluviimonas sp. CAU 1641 isolated from mud.</title>
        <authorList>
            <person name="Kim W."/>
        </authorList>
    </citation>
    <scope>NUCLEOTIDE SEQUENCE [LARGE SCALE GENOMIC DNA]</scope>
    <source>
        <strain evidence="1 2">CAU 1641</strain>
    </source>
</reference>
<protein>
    <submittedName>
        <fullName evidence="1">Uncharacterized protein</fullName>
    </submittedName>
</protein>
<evidence type="ECO:0000313" key="1">
    <source>
        <dbReference type="EMBL" id="MCW3783031.1"/>
    </source>
</evidence>
<proteinExistence type="predicted"/>
<dbReference type="Proteomes" id="UP001207582">
    <property type="component" value="Unassembled WGS sequence"/>
</dbReference>
<name>A0ABT3J5R6_9RHOB</name>
<gene>
    <name evidence="1" type="ORF">OM960_15890</name>
</gene>
<evidence type="ECO:0000313" key="2">
    <source>
        <dbReference type="Proteomes" id="UP001207582"/>
    </source>
</evidence>
<dbReference type="EMBL" id="JAPDOG010000014">
    <property type="protein sequence ID" value="MCW3783031.1"/>
    <property type="molecule type" value="Genomic_DNA"/>
</dbReference>
<keyword evidence="2" id="KW-1185">Reference proteome</keyword>
<organism evidence="1 2">
    <name type="scientific">Defluviimonas salinarum</name>
    <dbReference type="NCBI Taxonomy" id="2992147"/>
    <lineage>
        <taxon>Bacteria</taxon>
        <taxon>Pseudomonadati</taxon>
        <taxon>Pseudomonadota</taxon>
        <taxon>Alphaproteobacteria</taxon>
        <taxon>Rhodobacterales</taxon>
        <taxon>Paracoccaceae</taxon>
        <taxon>Albidovulum</taxon>
    </lineage>
</organism>
<dbReference type="RefSeq" id="WP_264772666.1">
    <property type="nucleotide sequence ID" value="NZ_JAPDOG010000014.1"/>
</dbReference>